<dbReference type="PROSITE" id="PS51257">
    <property type="entry name" value="PROKAR_LIPOPROTEIN"/>
    <property type="match status" value="1"/>
</dbReference>
<dbReference type="EMBL" id="JAANOW010000001">
    <property type="protein sequence ID" value="NIH93697.1"/>
    <property type="molecule type" value="Genomic_DNA"/>
</dbReference>
<evidence type="ECO:0000256" key="1">
    <source>
        <dbReference type="SAM" id="SignalP"/>
    </source>
</evidence>
<dbReference type="AlphaFoldDB" id="A0A7X5TVU1"/>
<keyword evidence="3" id="KW-1185">Reference proteome</keyword>
<reference evidence="2 3" key="1">
    <citation type="submission" date="2020-03" db="EMBL/GenBank/DDBJ databases">
        <title>Sequencing the genomes of 1000 actinobacteria strains.</title>
        <authorList>
            <person name="Klenk H.-P."/>
        </authorList>
    </citation>
    <scope>NUCLEOTIDE SEQUENCE [LARGE SCALE GENOMIC DNA]</scope>
    <source>
        <strain evidence="2 3">DSM 44556</strain>
    </source>
</reference>
<feature type="signal peptide" evidence="1">
    <location>
        <begin position="1"/>
        <end position="22"/>
    </location>
</feature>
<name>A0A7X5TVU1_9MYCO</name>
<accession>A0A7X5TVU1</accession>
<gene>
    <name evidence="2" type="ORF">FHU31_000653</name>
</gene>
<comment type="caution">
    <text evidence="2">The sequence shown here is derived from an EMBL/GenBank/DDBJ whole genome shotgun (WGS) entry which is preliminary data.</text>
</comment>
<dbReference type="Proteomes" id="UP000547444">
    <property type="component" value="Unassembled WGS sequence"/>
</dbReference>
<evidence type="ECO:0000313" key="3">
    <source>
        <dbReference type="Proteomes" id="UP000547444"/>
    </source>
</evidence>
<dbReference type="RefSeq" id="WP_167155851.1">
    <property type="nucleotide sequence ID" value="NZ_JAANOW010000001.1"/>
</dbReference>
<evidence type="ECO:0000313" key="2">
    <source>
        <dbReference type="EMBL" id="NIH93697.1"/>
    </source>
</evidence>
<feature type="chain" id="PRO_5030729750" description="Lipoprotein" evidence="1">
    <location>
        <begin position="23"/>
        <end position="340"/>
    </location>
</feature>
<evidence type="ECO:0008006" key="4">
    <source>
        <dbReference type="Google" id="ProtNLM"/>
    </source>
</evidence>
<organism evidence="2 3">
    <name type="scientific">Mycolicibacterium fluoranthenivorans</name>
    <dbReference type="NCBI Taxonomy" id="258505"/>
    <lineage>
        <taxon>Bacteria</taxon>
        <taxon>Bacillati</taxon>
        <taxon>Actinomycetota</taxon>
        <taxon>Actinomycetes</taxon>
        <taxon>Mycobacteriales</taxon>
        <taxon>Mycobacteriaceae</taxon>
        <taxon>Mycolicibacterium</taxon>
    </lineage>
</organism>
<sequence length="340" mass="37244">MIVRRTGLVVSTLATVLLSGCAATPPDRHTEVARLADEISHMPGVNSVSSKTTNLPNQGRVSLTIDAETAVDISADELGAVVSRYLRGLREADFTGYRTEFDAHDGWNVFAIDGGRLPIVNDEEVIAQAEDWARLRHDFPTATVTLRANIAHPDGRQPIQEWGHFRTGSIQLADDTDYRDAAAAITTLTNRYPELASFTWTISTGVRHPGDIKSTHRYPTEQELALWAQINTDQAIPHQSKLTIGGRVKAPVWVAEKTVSHDPADAEALARRHLPLVAALPQPVLYTATDQIQGHINGDGRATGPLAVTTRGCTDRDYRVYQPPTTELALINTYESCKRS</sequence>
<keyword evidence="1" id="KW-0732">Signal</keyword>
<protein>
    <recommendedName>
        <fullName evidence="4">Lipoprotein</fullName>
    </recommendedName>
</protein>
<proteinExistence type="predicted"/>